<dbReference type="Proteomes" id="UP001594351">
    <property type="component" value="Unassembled WGS sequence"/>
</dbReference>
<gene>
    <name evidence="5" type="ORF">ACFL27_04440</name>
</gene>
<keyword evidence="2" id="KW-0902">Two-component regulatory system</keyword>
<dbReference type="PANTHER" id="PTHR44591:SF14">
    <property type="entry name" value="PROTEIN PILG"/>
    <property type="match status" value="1"/>
</dbReference>
<evidence type="ECO:0000313" key="6">
    <source>
        <dbReference type="Proteomes" id="UP001594351"/>
    </source>
</evidence>
<comment type="caution">
    <text evidence="5">The sequence shown here is derived from an EMBL/GenBank/DDBJ whole genome shotgun (WGS) entry which is preliminary data.</text>
</comment>
<dbReference type="PANTHER" id="PTHR44591">
    <property type="entry name" value="STRESS RESPONSE REGULATOR PROTEIN 1"/>
    <property type="match status" value="1"/>
</dbReference>
<accession>A0ABV6YTA9</accession>
<reference evidence="5 6" key="1">
    <citation type="submission" date="2024-09" db="EMBL/GenBank/DDBJ databases">
        <title>Laminarin stimulates single cell rates of sulfate reduction while oxygen inhibits transcriptomic activity in coastal marine sediment.</title>
        <authorList>
            <person name="Lindsay M."/>
            <person name="Orcutt B."/>
            <person name="Emerson D."/>
            <person name="Stepanauskas R."/>
            <person name="D'Angelo T."/>
        </authorList>
    </citation>
    <scope>NUCLEOTIDE SEQUENCE [LARGE SCALE GENOMIC DNA]</scope>
    <source>
        <strain evidence="5">SAG AM-311-K15</strain>
    </source>
</reference>
<keyword evidence="1 3" id="KW-0597">Phosphoprotein</keyword>
<dbReference type="SMART" id="SM00448">
    <property type="entry name" value="REC"/>
    <property type="match status" value="1"/>
</dbReference>
<dbReference type="InterPro" id="IPR011006">
    <property type="entry name" value="CheY-like_superfamily"/>
</dbReference>
<dbReference type="InterPro" id="IPR050595">
    <property type="entry name" value="Bact_response_regulator"/>
</dbReference>
<evidence type="ECO:0000256" key="3">
    <source>
        <dbReference type="PROSITE-ProRule" id="PRU00169"/>
    </source>
</evidence>
<sequence length="126" mass="14274">MAQPKILLVDDNPIILEIEKSVLKVEDYTIETASDGSEALEKVKTFKPDLILLDIMMPQMDGYQVARCLKEDEETQAIPIVMVTAKRRPEDMNEGYLEGAAGYITKPFKSEELLKVVRILLSNKME</sequence>
<proteinExistence type="predicted"/>
<dbReference type="Gene3D" id="3.40.50.2300">
    <property type="match status" value="1"/>
</dbReference>
<evidence type="ECO:0000313" key="5">
    <source>
        <dbReference type="EMBL" id="MFC1849440.1"/>
    </source>
</evidence>
<dbReference type="Pfam" id="PF00072">
    <property type="entry name" value="Response_reg"/>
    <property type="match status" value="1"/>
</dbReference>
<feature type="modified residue" description="4-aspartylphosphate" evidence="3">
    <location>
        <position position="54"/>
    </location>
</feature>
<dbReference type="EMBL" id="JBHPBY010000038">
    <property type="protein sequence ID" value="MFC1849440.1"/>
    <property type="molecule type" value="Genomic_DNA"/>
</dbReference>
<dbReference type="SUPFAM" id="SSF52172">
    <property type="entry name" value="CheY-like"/>
    <property type="match status" value="1"/>
</dbReference>
<keyword evidence="6" id="KW-1185">Reference proteome</keyword>
<evidence type="ECO:0000259" key="4">
    <source>
        <dbReference type="PROSITE" id="PS50110"/>
    </source>
</evidence>
<dbReference type="InterPro" id="IPR001789">
    <property type="entry name" value="Sig_transdc_resp-reg_receiver"/>
</dbReference>
<protein>
    <submittedName>
        <fullName evidence="5">Response regulator</fullName>
    </submittedName>
</protein>
<dbReference type="PROSITE" id="PS50110">
    <property type="entry name" value="RESPONSE_REGULATORY"/>
    <property type="match status" value="1"/>
</dbReference>
<evidence type="ECO:0000256" key="1">
    <source>
        <dbReference type="ARBA" id="ARBA00022553"/>
    </source>
</evidence>
<feature type="domain" description="Response regulatory" evidence="4">
    <location>
        <begin position="5"/>
        <end position="121"/>
    </location>
</feature>
<organism evidence="5 6">
    <name type="scientific">candidate division CSSED10-310 bacterium</name>
    <dbReference type="NCBI Taxonomy" id="2855610"/>
    <lineage>
        <taxon>Bacteria</taxon>
        <taxon>Bacteria division CSSED10-310</taxon>
    </lineage>
</organism>
<name>A0ABV6YTA9_UNCC1</name>
<evidence type="ECO:0000256" key="2">
    <source>
        <dbReference type="ARBA" id="ARBA00023012"/>
    </source>
</evidence>